<dbReference type="HOGENOM" id="CLU_127155_0_0_6"/>
<proteinExistence type="predicted"/>
<dbReference type="EMBL" id="AP014633">
    <property type="protein sequence ID" value="BAP56025.1"/>
    <property type="molecule type" value="Genomic_DNA"/>
</dbReference>
<gene>
    <name evidence="1" type="ORF">THII_1728</name>
</gene>
<dbReference type="STRING" id="40754.THII_1728"/>
<name>A0A090ALL7_9GAMM</name>
<evidence type="ECO:0000313" key="1">
    <source>
        <dbReference type="EMBL" id="BAP56025.1"/>
    </source>
</evidence>
<evidence type="ECO:0000313" key="2">
    <source>
        <dbReference type="Proteomes" id="UP000031623"/>
    </source>
</evidence>
<dbReference type="OrthoDB" id="490425at2"/>
<sequence>MLRLAINKQFVEAEKAFDLDRLYEDLAAVKGKGLTTTEKAYLRGLLCDCSPATMADKLNKAKNTVAVNLSNTLYPYLKMLLNRGTCRINHWRNVGEWLRKAGYERSFEPITMITTLPAQATVNIEKIKKDQLLINVNIRMIASLSPHTYYVNLIDDDE</sequence>
<accession>A0A090ALL7</accession>
<protein>
    <submittedName>
        <fullName evidence="1">Uncharacterized protein</fullName>
    </submittedName>
</protein>
<organism evidence="1 2">
    <name type="scientific">Thioploca ingrica</name>
    <dbReference type="NCBI Taxonomy" id="40754"/>
    <lineage>
        <taxon>Bacteria</taxon>
        <taxon>Pseudomonadati</taxon>
        <taxon>Pseudomonadota</taxon>
        <taxon>Gammaproteobacteria</taxon>
        <taxon>Thiotrichales</taxon>
        <taxon>Thiotrichaceae</taxon>
        <taxon>Thioploca</taxon>
    </lineage>
</organism>
<dbReference type="Proteomes" id="UP000031623">
    <property type="component" value="Chromosome"/>
</dbReference>
<reference evidence="1 2" key="1">
    <citation type="journal article" date="2014" name="ISME J.">
        <title>Ecophysiology of Thioploca ingrica as revealed by the complete genome sequence supplemented with proteomic evidence.</title>
        <authorList>
            <person name="Kojima H."/>
            <person name="Ogura Y."/>
            <person name="Yamamoto N."/>
            <person name="Togashi T."/>
            <person name="Mori H."/>
            <person name="Watanabe T."/>
            <person name="Nemoto F."/>
            <person name="Kurokawa K."/>
            <person name="Hayashi T."/>
            <person name="Fukui M."/>
        </authorList>
    </citation>
    <scope>NUCLEOTIDE SEQUENCE [LARGE SCALE GENOMIC DNA]</scope>
</reference>
<keyword evidence="2" id="KW-1185">Reference proteome</keyword>
<dbReference type="AlphaFoldDB" id="A0A090ALL7"/>
<dbReference type="KEGG" id="tig:THII_1728"/>